<sequence length="534" mass="59081">MSVPSRKDKIIAKLKERVPIISWLPKYSKLDGIGDLISGITVGLTIMPQSMAYAALANIPPNYGLYSSFMGAFIYVIFGTIKEASVGPTSLMAILTLTYTQGLPVEFMILLTFLCGWVQLLMGIFKLGFLVDFISIPAVSGFTSATSVTIMLAQFKGLLGIRFTSDNIFHYVQEFYARRSKIRVYDLILGCCSIVILLIFRVSKVPAGLPSLQVPEFSTHIGNQTVTFVEMVQKLGTGIIVLPVVAILSNVAVAKAFTSGKRVDATQEMMTLGICNIVGSFIQSMPVCGAFTRSAVSHASGVRSPFAGIYAGSIILLALSFLTPYFYYIPKSTLAAVVISAVVFMIDVEIVPKLWKTNKYDLFVMLLTFIVSLVFSVEQGLLVGVIVNFLPLIKVWTRPKIDFVISTTKEGQTYLLVKPELGLYYSASEYFTLEASKTIASIEFGIPVVFDCKNILYVDYTSTQTIRYLLTELKESNRTFVFLNASETLSLRLEELITEFRIKCCENEDQIFNTLISTNVDVEDDVETKLLPPK</sequence>
<feature type="transmembrane region" description="Helical" evidence="5">
    <location>
        <begin position="363"/>
        <end position="390"/>
    </location>
</feature>
<dbReference type="AlphaFoldDB" id="A0AAN7P0M0"/>
<feature type="transmembrane region" description="Helical" evidence="5">
    <location>
        <begin position="269"/>
        <end position="287"/>
    </location>
</feature>
<feature type="transmembrane region" description="Helical" evidence="5">
    <location>
        <begin position="307"/>
        <end position="327"/>
    </location>
</feature>
<feature type="transmembrane region" description="Helical" evidence="5">
    <location>
        <begin position="184"/>
        <end position="202"/>
    </location>
</feature>
<gene>
    <name evidence="7" type="ORF">RN001_013824</name>
</gene>
<dbReference type="Pfam" id="PF00916">
    <property type="entry name" value="Sulfate_transp"/>
    <property type="match status" value="2"/>
</dbReference>
<keyword evidence="2 5" id="KW-0812">Transmembrane</keyword>
<feature type="domain" description="SLC26A/SulP transporter" evidence="6">
    <location>
        <begin position="34"/>
        <end position="201"/>
    </location>
</feature>
<comment type="subcellular location">
    <subcellularLocation>
        <location evidence="1">Membrane</location>
        <topology evidence="1">Multi-pass membrane protein</topology>
    </subcellularLocation>
</comment>
<evidence type="ECO:0000256" key="2">
    <source>
        <dbReference type="ARBA" id="ARBA00022692"/>
    </source>
</evidence>
<dbReference type="InterPro" id="IPR011547">
    <property type="entry name" value="SLC26A/SulP_dom"/>
</dbReference>
<comment type="caution">
    <text evidence="7">The sequence shown here is derived from an EMBL/GenBank/DDBJ whole genome shotgun (WGS) entry which is preliminary data.</text>
</comment>
<dbReference type="Gene3D" id="3.30.750.24">
    <property type="entry name" value="STAS domain"/>
    <property type="match status" value="1"/>
</dbReference>
<evidence type="ECO:0000313" key="7">
    <source>
        <dbReference type="EMBL" id="KAK4874464.1"/>
    </source>
</evidence>
<reference evidence="8" key="1">
    <citation type="submission" date="2023-01" db="EMBL/GenBank/DDBJ databases">
        <title>Key to firefly adult light organ development and bioluminescence: homeobox transcription factors regulate luciferase expression and transportation to peroxisome.</title>
        <authorList>
            <person name="Fu X."/>
        </authorList>
    </citation>
    <scope>NUCLEOTIDE SEQUENCE [LARGE SCALE GENOMIC DNA]</scope>
</reference>
<evidence type="ECO:0000256" key="3">
    <source>
        <dbReference type="ARBA" id="ARBA00022989"/>
    </source>
</evidence>
<dbReference type="InterPro" id="IPR036513">
    <property type="entry name" value="STAS_dom_sf"/>
</dbReference>
<feature type="transmembrane region" description="Helical" evidence="5">
    <location>
        <begin position="134"/>
        <end position="153"/>
    </location>
</feature>
<accession>A0AAN7P0M0</accession>
<evidence type="ECO:0000259" key="6">
    <source>
        <dbReference type="Pfam" id="PF00916"/>
    </source>
</evidence>
<dbReference type="Proteomes" id="UP001353858">
    <property type="component" value="Unassembled WGS sequence"/>
</dbReference>
<dbReference type="InterPro" id="IPR001902">
    <property type="entry name" value="SLC26A/SulP_fam"/>
</dbReference>
<protein>
    <recommendedName>
        <fullName evidence="6">SLC26A/SulP transporter domain-containing protein</fullName>
    </recommendedName>
</protein>
<evidence type="ECO:0000256" key="5">
    <source>
        <dbReference type="SAM" id="Phobius"/>
    </source>
</evidence>
<dbReference type="GO" id="GO:0055085">
    <property type="term" value="P:transmembrane transport"/>
    <property type="evidence" value="ECO:0007669"/>
    <property type="project" value="InterPro"/>
</dbReference>
<feature type="transmembrane region" description="Helical" evidence="5">
    <location>
        <begin position="102"/>
        <end position="122"/>
    </location>
</feature>
<dbReference type="GO" id="GO:0016020">
    <property type="term" value="C:membrane"/>
    <property type="evidence" value="ECO:0007669"/>
    <property type="project" value="UniProtKB-SubCell"/>
</dbReference>
<feature type="domain" description="SLC26A/SulP transporter" evidence="6">
    <location>
        <begin position="202"/>
        <end position="368"/>
    </location>
</feature>
<organism evidence="7 8">
    <name type="scientific">Aquatica leii</name>
    <dbReference type="NCBI Taxonomy" id="1421715"/>
    <lineage>
        <taxon>Eukaryota</taxon>
        <taxon>Metazoa</taxon>
        <taxon>Ecdysozoa</taxon>
        <taxon>Arthropoda</taxon>
        <taxon>Hexapoda</taxon>
        <taxon>Insecta</taxon>
        <taxon>Pterygota</taxon>
        <taxon>Neoptera</taxon>
        <taxon>Endopterygota</taxon>
        <taxon>Coleoptera</taxon>
        <taxon>Polyphaga</taxon>
        <taxon>Elateriformia</taxon>
        <taxon>Elateroidea</taxon>
        <taxon>Lampyridae</taxon>
        <taxon>Luciolinae</taxon>
        <taxon>Aquatica</taxon>
    </lineage>
</organism>
<proteinExistence type="predicted"/>
<name>A0AAN7P0M0_9COLE</name>
<keyword evidence="8" id="KW-1185">Reference proteome</keyword>
<feature type="transmembrane region" description="Helical" evidence="5">
    <location>
        <begin position="235"/>
        <end position="257"/>
    </location>
</feature>
<dbReference type="PANTHER" id="PTHR11814">
    <property type="entry name" value="SULFATE TRANSPORTER"/>
    <property type="match status" value="1"/>
</dbReference>
<evidence type="ECO:0000256" key="4">
    <source>
        <dbReference type="ARBA" id="ARBA00023136"/>
    </source>
</evidence>
<evidence type="ECO:0000256" key="1">
    <source>
        <dbReference type="ARBA" id="ARBA00004141"/>
    </source>
</evidence>
<keyword evidence="3 5" id="KW-1133">Transmembrane helix</keyword>
<feature type="transmembrane region" description="Helical" evidence="5">
    <location>
        <begin position="334"/>
        <end position="351"/>
    </location>
</feature>
<feature type="transmembrane region" description="Helical" evidence="5">
    <location>
        <begin position="36"/>
        <end position="57"/>
    </location>
</feature>
<dbReference type="EMBL" id="JARPUR010000006">
    <property type="protein sequence ID" value="KAK4874464.1"/>
    <property type="molecule type" value="Genomic_DNA"/>
</dbReference>
<evidence type="ECO:0000313" key="8">
    <source>
        <dbReference type="Proteomes" id="UP001353858"/>
    </source>
</evidence>
<keyword evidence="4 5" id="KW-0472">Membrane</keyword>